<reference evidence="1 2" key="1">
    <citation type="submission" date="2024-09" db="EMBL/GenBank/DDBJ databases">
        <authorList>
            <person name="Sun Q."/>
            <person name="Mori K."/>
        </authorList>
    </citation>
    <scope>NUCLEOTIDE SEQUENCE [LARGE SCALE GENOMIC DNA]</scope>
    <source>
        <strain evidence="1 2">CGMCC 1.15906</strain>
    </source>
</reference>
<sequence length="158" mass="17470">MILEVRDSLLDRQRLGHHPYGVLLSANAEVPSEQWRAEHNARIVEQASGRGLAVVGASADLVELEGVVERGALEGPPTTGAALLHDPWLGYVAARARRCDVLHVNWRDYHVRAEGDALAWTDLRRSRPTLVDVLAGSGWDLGDCPHHHVPALFIREDR</sequence>
<comment type="caution">
    <text evidence="1">The sequence shown here is derived from an EMBL/GenBank/DDBJ whole genome shotgun (WGS) entry which is preliminary data.</text>
</comment>
<dbReference type="Proteomes" id="UP001589890">
    <property type="component" value="Unassembled WGS sequence"/>
</dbReference>
<dbReference type="RefSeq" id="WP_380043966.1">
    <property type="nucleotide sequence ID" value="NZ_JBHLTC010000005.1"/>
</dbReference>
<protein>
    <submittedName>
        <fullName evidence="1">Uncharacterized protein</fullName>
    </submittedName>
</protein>
<name>A0ABV6QHP9_9ACTN</name>
<organism evidence="1 2">
    <name type="scientific">Kribbella deserti</name>
    <dbReference type="NCBI Taxonomy" id="1926257"/>
    <lineage>
        <taxon>Bacteria</taxon>
        <taxon>Bacillati</taxon>
        <taxon>Actinomycetota</taxon>
        <taxon>Actinomycetes</taxon>
        <taxon>Propionibacteriales</taxon>
        <taxon>Kribbellaceae</taxon>
        <taxon>Kribbella</taxon>
    </lineage>
</organism>
<accession>A0ABV6QHP9</accession>
<gene>
    <name evidence="1" type="ORF">ACFFGN_04290</name>
</gene>
<evidence type="ECO:0000313" key="2">
    <source>
        <dbReference type="Proteomes" id="UP001589890"/>
    </source>
</evidence>
<dbReference type="EMBL" id="JBHLTC010000005">
    <property type="protein sequence ID" value="MFC0623267.1"/>
    <property type="molecule type" value="Genomic_DNA"/>
</dbReference>
<evidence type="ECO:0000313" key="1">
    <source>
        <dbReference type="EMBL" id="MFC0623267.1"/>
    </source>
</evidence>
<keyword evidence="2" id="KW-1185">Reference proteome</keyword>
<proteinExistence type="predicted"/>